<dbReference type="EMBL" id="BMZR01000002">
    <property type="protein sequence ID" value="GHD30840.1"/>
    <property type="molecule type" value="Genomic_DNA"/>
</dbReference>
<reference evidence="2" key="1">
    <citation type="journal article" date="2019" name="Int. J. Syst. Evol. Microbiol.">
        <title>The Global Catalogue of Microorganisms (GCM) 10K type strain sequencing project: providing services to taxonomists for standard genome sequencing and annotation.</title>
        <authorList>
            <consortium name="The Broad Institute Genomics Platform"/>
            <consortium name="The Broad Institute Genome Sequencing Center for Infectious Disease"/>
            <person name="Wu L."/>
            <person name="Ma J."/>
        </authorList>
    </citation>
    <scope>NUCLEOTIDE SEQUENCE [LARGE SCALE GENOMIC DNA]</scope>
    <source>
        <strain evidence="2">KCTC 42280</strain>
    </source>
</reference>
<protein>
    <submittedName>
        <fullName evidence="1">Uncharacterized protein</fullName>
    </submittedName>
</protein>
<comment type="caution">
    <text evidence="1">The sequence shown here is derived from an EMBL/GenBank/DDBJ whole genome shotgun (WGS) entry which is preliminary data.</text>
</comment>
<accession>A0ABQ3GQP2</accession>
<proteinExistence type="predicted"/>
<evidence type="ECO:0000313" key="2">
    <source>
        <dbReference type="Proteomes" id="UP000610203"/>
    </source>
</evidence>
<organism evidence="1 2">
    <name type="scientific">Psychrobacter glaciei</name>
    <dbReference type="NCBI Taxonomy" id="619771"/>
    <lineage>
        <taxon>Bacteria</taxon>
        <taxon>Pseudomonadati</taxon>
        <taxon>Pseudomonadota</taxon>
        <taxon>Gammaproteobacteria</taxon>
        <taxon>Moraxellales</taxon>
        <taxon>Moraxellaceae</taxon>
        <taxon>Psychrobacter</taxon>
    </lineage>
</organism>
<name>A0ABQ3GQP2_9GAMM</name>
<dbReference type="RefSeq" id="WP_189583159.1">
    <property type="nucleotide sequence ID" value="NZ_BMZR01000002.1"/>
</dbReference>
<evidence type="ECO:0000313" key="1">
    <source>
        <dbReference type="EMBL" id="GHD30840.1"/>
    </source>
</evidence>
<gene>
    <name evidence="1" type="ORF">GCM10016272_12020</name>
</gene>
<keyword evidence="2" id="KW-1185">Reference proteome</keyword>
<sequence>MDELSIKNSSTTEKIVEDKVALKEEVYGVGEVIDIFLHRIMDIEECASEYIPEAAQRYNDKTNELFHEYKNIINTLETVDGKENKVVSEKDLRKALRKIRRHVGSSPVETLEKSLFVSLFSSFDKFIGDLVEVLFRKEPKLYLNINKEIKISDVLEYSSIEELRQSFLDKEIEAIRRKSYQEQFKSLENQFKITLTKFKQWPSFIEKSQRRNLFTHCDGVVSKQYIDICKEVGYKFESEKNIGEQLEVGTEYLFHSCMIVAQVGVMLGQTLWRKVVNDEIEQADGHLNEKIFDFLHEEEWLNAITIGNFAQNLRNNSTESMERMFLINHAIALNAIDKKKEAKSLLDTKDWSATLLDFKLAYTVINYEYDEAQEIMNKIGKVGELVIEIAYHDWPLFREFRDSEQFLSGYESVYGYPYLSKVKELAEQTKNEVEFLHEEVLIEDYIVDSDFSTMQWIPNTSEKSKFLIII</sequence>
<dbReference type="Proteomes" id="UP000610203">
    <property type="component" value="Unassembled WGS sequence"/>
</dbReference>